<evidence type="ECO:0000313" key="2">
    <source>
        <dbReference type="EMBL" id="PLC55914.1"/>
    </source>
</evidence>
<protein>
    <recommendedName>
        <fullName evidence="4">Tripartite tricarboxylate transporter substrate binding protein</fullName>
    </recommendedName>
</protein>
<dbReference type="SUPFAM" id="SSF53850">
    <property type="entry name" value="Periplasmic binding protein-like II"/>
    <property type="match status" value="1"/>
</dbReference>
<sequence length="390" mass="42226">MSASPESLVRRVKIRENVLRGRVKTRAKFCLSSASVKNNSRSSLTPALFLLGRIRPSSGFARSFLSLTHRIKKMQRRHFLSVMLASAFYTSNVNASGKPLRVVVPFQSGSATDTAARLIGDNLSKAMSRPVVIDNRPGAQGLIAAKEVINSDPSGDVLLFSTNTAVTGINSFHKKPFYDPLTDLSPITQVGEFPFFLVTNANLPINSTEEFIKYAKANPGKMNYASGSSSSLIAMAQLIGNSGLDLQHIPYNSEPPAVIDLVGGRVDVMFATPTTTAGFIQEGKLRALITTTKSRLDKYPNIPTMTDSGFENLPLVPWGGFFGPRGMPPALRTQLSDVITATLSDAQLIAALAEHHITVTTSNPEEFSSFLKDQLALTLKVVKENGLVRD</sequence>
<dbReference type="Proteomes" id="UP000234328">
    <property type="component" value="Unassembled WGS sequence"/>
</dbReference>
<reference evidence="2 3" key="1">
    <citation type="submission" date="2017-10" db="EMBL/GenBank/DDBJ databases">
        <title>Two draft genome sequences of Pusillimonas sp. strains isolated from a nitrate- and radionuclide-contaminated groundwater in Russia.</title>
        <authorList>
            <person name="Grouzdev D.S."/>
            <person name="Tourova T.P."/>
            <person name="Goeva M.A."/>
            <person name="Babich T.L."/>
            <person name="Sokolova D.S."/>
            <person name="Abdullin R."/>
            <person name="Poltaraus A.B."/>
            <person name="Toshchakov S.V."/>
            <person name="Nazina T.N."/>
        </authorList>
    </citation>
    <scope>NUCLEOTIDE SEQUENCE [LARGE SCALE GENOMIC DNA]</scope>
    <source>
        <strain evidence="2 3">JR1/69-2-13</strain>
    </source>
</reference>
<proteinExistence type="inferred from homology"/>
<dbReference type="CDD" id="cd07012">
    <property type="entry name" value="PBP2_Bug_TTT"/>
    <property type="match status" value="1"/>
</dbReference>
<dbReference type="AlphaFoldDB" id="A0A2N4ULL4"/>
<organism evidence="2 3">
    <name type="scientific">Pollutimonas nitritireducens</name>
    <dbReference type="NCBI Taxonomy" id="2045209"/>
    <lineage>
        <taxon>Bacteria</taxon>
        <taxon>Pseudomonadati</taxon>
        <taxon>Pseudomonadota</taxon>
        <taxon>Betaproteobacteria</taxon>
        <taxon>Burkholderiales</taxon>
        <taxon>Alcaligenaceae</taxon>
        <taxon>Pollutimonas</taxon>
    </lineage>
</organism>
<name>A0A2N4ULL4_9BURK</name>
<accession>A0A2N4ULL4</accession>
<evidence type="ECO:0000256" key="1">
    <source>
        <dbReference type="ARBA" id="ARBA00006987"/>
    </source>
</evidence>
<dbReference type="Pfam" id="PF03401">
    <property type="entry name" value="TctC"/>
    <property type="match status" value="1"/>
</dbReference>
<dbReference type="InterPro" id="IPR042100">
    <property type="entry name" value="Bug_dom1"/>
</dbReference>
<keyword evidence="3" id="KW-1185">Reference proteome</keyword>
<dbReference type="Gene3D" id="3.40.190.10">
    <property type="entry name" value="Periplasmic binding protein-like II"/>
    <property type="match status" value="1"/>
</dbReference>
<dbReference type="PANTHER" id="PTHR42928:SF5">
    <property type="entry name" value="BLR1237 PROTEIN"/>
    <property type="match status" value="1"/>
</dbReference>
<evidence type="ECO:0008006" key="4">
    <source>
        <dbReference type="Google" id="ProtNLM"/>
    </source>
</evidence>
<gene>
    <name evidence="2" type="ORF">CR155_02405</name>
</gene>
<dbReference type="EMBL" id="PDNV01000001">
    <property type="protein sequence ID" value="PLC55914.1"/>
    <property type="molecule type" value="Genomic_DNA"/>
</dbReference>
<comment type="similarity">
    <text evidence="1">Belongs to the UPF0065 (bug) family.</text>
</comment>
<dbReference type="PANTHER" id="PTHR42928">
    <property type="entry name" value="TRICARBOXYLATE-BINDING PROTEIN"/>
    <property type="match status" value="1"/>
</dbReference>
<evidence type="ECO:0000313" key="3">
    <source>
        <dbReference type="Proteomes" id="UP000234328"/>
    </source>
</evidence>
<dbReference type="Gene3D" id="3.40.190.150">
    <property type="entry name" value="Bordetella uptake gene, domain 1"/>
    <property type="match status" value="1"/>
</dbReference>
<comment type="caution">
    <text evidence="2">The sequence shown here is derived from an EMBL/GenBank/DDBJ whole genome shotgun (WGS) entry which is preliminary data.</text>
</comment>
<dbReference type="InterPro" id="IPR005064">
    <property type="entry name" value="BUG"/>
</dbReference>